<keyword evidence="3" id="KW-1185">Reference proteome</keyword>
<organism evidence="2 3">
    <name type="scientific">Spiroplasma clarkii</name>
    <dbReference type="NCBI Taxonomy" id="2139"/>
    <lineage>
        <taxon>Bacteria</taxon>
        <taxon>Bacillati</taxon>
        <taxon>Mycoplasmatota</taxon>
        <taxon>Mollicutes</taxon>
        <taxon>Entomoplasmatales</taxon>
        <taxon>Spiroplasmataceae</taxon>
        <taxon>Spiroplasma</taxon>
    </lineage>
</organism>
<accession>A0A2K8KHN4</accession>
<reference evidence="2 3" key="1">
    <citation type="submission" date="2017-11" db="EMBL/GenBank/DDBJ databases">
        <title>Complete genome sequence of Spiroplasma clarkii CN-5 (DSM 19994).</title>
        <authorList>
            <person name="Tsai Y.-M."/>
            <person name="Chang A."/>
            <person name="Lo W.-S."/>
            <person name="Kuo C.-H."/>
        </authorList>
    </citation>
    <scope>NUCLEOTIDE SEQUENCE [LARGE SCALE GENOMIC DNA]</scope>
    <source>
        <strain evidence="2 3">CN-5</strain>
    </source>
</reference>
<protein>
    <submittedName>
        <fullName evidence="2">Uncharacterized protein</fullName>
    </submittedName>
</protein>
<proteinExistence type="predicted"/>
<evidence type="ECO:0000313" key="2">
    <source>
        <dbReference type="EMBL" id="ATX71187.1"/>
    </source>
</evidence>
<keyword evidence="1" id="KW-1133">Transmembrane helix</keyword>
<evidence type="ECO:0000313" key="3">
    <source>
        <dbReference type="Proteomes" id="UP000231179"/>
    </source>
</evidence>
<keyword evidence="1" id="KW-0472">Membrane</keyword>
<feature type="transmembrane region" description="Helical" evidence="1">
    <location>
        <begin position="6"/>
        <end position="29"/>
    </location>
</feature>
<evidence type="ECO:0000256" key="1">
    <source>
        <dbReference type="SAM" id="Phobius"/>
    </source>
</evidence>
<gene>
    <name evidence="2" type="ORF">SCLAR_v1c08790</name>
</gene>
<dbReference type="RefSeq" id="WP_100254728.1">
    <property type="nucleotide sequence ID" value="NZ_CP024870.1"/>
</dbReference>
<sequence>MNLSIIISIASISLSLLIFLISYIVIPIYKNKNDFSNKVIKRIIADQQEIINTKIWIGKPLGQNYCEVIEYLIGEFKYLCDDSLTKNNRLGIEVILKIYFKLYEKVKINLKRMLEYDIPIKFRSGEVGPGYSYRFVDLNSLKIKGIDNFSFIEIYNYFNNMFFIYISGRKFYLSEKWKAILKHIKNSKKLT</sequence>
<name>A0A2K8KHN4_9MOLU</name>
<keyword evidence="1" id="KW-0812">Transmembrane</keyword>
<dbReference type="EMBL" id="CP024870">
    <property type="protein sequence ID" value="ATX71187.1"/>
    <property type="molecule type" value="Genomic_DNA"/>
</dbReference>
<dbReference type="AlphaFoldDB" id="A0A2K8KHN4"/>
<dbReference type="Proteomes" id="UP000231179">
    <property type="component" value="Chromosome"/>
</dbReference>